<keyword evidence="1" id="KW-1133">Transmembrane helix</keyword>
<dbReference type="Proteomes" id="UP000006158">
    <property type="component" value="Chromosome"/>
</dbReference>
<accession>I7FMY3</accession>
<dbReference type="AlphaFoldDB" id="I7FMY3"/>
<sequence length="78" mass="8331">MIGVTPDVVTELTGGPNVDRAGQECLMASQPMGSGSALPQPEWHTSGHLQTRHQMVAFLRACVIAAILLGVLAFIVWF</sequence>
<reference evidence="2 3" key="1">
    <citation type="journal article" date="2007" name="Genome Biol.">
        <title>Interrupted coding sequences in Mycobacterium smegmatis: authentic mutations or sequencing errors?</title>
        <authorList>
            <person name="Deshayes C."/>
            <person name="Perrodou E."/>
            <person name="Gallien S."/>
            <person name="Euphrasie D."/>
            <person name="Schaeffer C."/>
            <person name="Van-Dorsselaer A."/>
            <person name="Poch O."/>
            <person name="Lecompte O."/>
            <person name="Reyrat J.M."/>
        </authorList>
    </citation>
    <scope>NUCLEOTIDE SEQUENCE [LARGE SCALE GENOMIC DNA]</scope>
    <source>
        <strain evidence="3">ATCC 700084 / mc(2)155</strain>
    </source>
</reference>
<protein>
    <submittedName>
        <fullName evidence="2">Uncharacterized protein</fullName>
    </submittedName>
</protein>
<name>I7FMY3_MYCS2</name>
<gene>
    <name evidence="2" type="ordered locus">MSMEI_6259</name>
</gene>
<keyword evidence="1" id="KW-0472">Membrane</keyword>
<proteinExistence type="predicted"/>
<dbReference type="PATRIC" id="fig|246196.56.peg.6382"/>
<feature type="transmembrane region" description="Helical" evidence="1">
    <location>
        <begin position="57"/>
        <end position="77"/>
    </location>
</feature>
<reference evidence="2 3" key="2">
    <citation type="journal article" date="2009" name="Genome Res.">
        <title>Ortho-proteogenomics: multiple proteomes investigation through orthology and a new MS-based protocol.</title>
        <authorList>
            <person name="Gallien S."/>
            <person name="Perrodou E."/>
            <person name="Carapito C."/>
            <person name="Deshayes C."/>
            <person name="Reyrat J.M."/>
            <person name="Van Dorsselaer A."/>
            <person name="Poch O."/>
            <person name="Schaeffer C."/>
            <person name="Lecompte O."/>
        </authorList>
    </citation>
    <scope>NUCLEOTIDE SEQUENCE [LARGE SCALE GENOMIC DNA]</scope>
    <source>
        <strain evidence="3">ATCC 700084 / mc(2)155</strain>
    </source>
</reference>
<evidence type="ECO:0000256" key="1">
    <source>
        <dbReference type="SAM" id="Phobius"/>
    </source>
</evidence>
<evidence type="ECO:0000313" key="2">
    <source>
        <dbReference type="EMBL" id="AFP42685.1"/>
    </source>
</evidence>
<dbReference type="KEGG" id="msg:MSMEI_6259"/>
<organism evidence="2 3">
    <name type="scientific">Mycolicibacterium smegmatis (strain ATCC 700084 / mc(2)155)</name>
    <name type="common">Mycobacterium smegmatis</name>
    <dbReference type="NCBI Taxonomy" id="246196"/>
    <lineage>
        <taxon>Bacteria</taxon>
        <taxon>Bacillati</taxon>
        <taxon>Actinomycetota</taxon>
        <taxon>Actinomycetes</taxon>
        <taxon>Mycobacteriales</taxon>
        <taxon>Mycobacteriaceae</taxon>
        <taxon>Mycolicibacterium</taxon>
    </lineage>
</organism>
<keyword evidence="1" id="KW-0812">Transmembrane</keyword>
<evidence type="ECO:0000313" key="3">
    <source>
        <dbReference type="Proteomes" id="UP000006158"/>
    </source>
</evidence>
<dbReference type="EMBL" id="CP001663">
    <property type="protein sequence ID" value="AFP42685.1"/>
    <property type="molecule type" value="Genomic_DNA"/>
</dbReference>